<evidence type="ECO:0000313" key="2">
    <source>
        <dbReference type="Proteomes" id="UP001054945"/>
    </source>
</evidence>
<dbReference type="Proteomes" id="UP001054945">
    <property type="component" value="Unassembled WGS sequence"/>
</dbReference>
<evidence type="ECO:0000313" key="1">
    <source>
        <dbReference type="EMBL" id="GIY05454.1"/>
    </source>
</evidence>
<sequence length="94" mass="10868">MPMPRYHDVTYVVWFHKPCMLNMRLAAPHAAYRHLFCGSPSFLQFCIYISVVTRVVEFTPTHLDLATKCSNLSLINPKRNIDANLSDRQLPTFV</sequence>
<dbReference type="AlphaFoldDB" id="A0AAV4QAW6"/>
<organism evidence="1 2">
    <name type="scientific">Caerostris extrusa</name>
    <name type="common">Bark spider</name>
    <name type="synonym">Caerostris bankana</name>
    <dbReference type="NCBI Taxonomy" id="172846"/>
    <lineage>
        <taxon>Eukaryota</taxon>
        <taxon>Metazoa</taxon>
        <taxon>Ecdysozoa</taxon>
        <taxon>Arthropoda</taxon>
        <taxon>Chelicerata</taxon>
        <taxon>Arachnida</taxon>
        <taxon>Araneae</taxon>
        <taxon>Araneomorphae</taxon>
        <taxon>Entelegynae</taxon>
        <taxon>Araneoidea</taxon>
        <taxon>Araneidae</taxon>
        <taxon>Caerostris</taxon>
    </lineage>
</organism>
<keyword evidence="2" id="KW-1185">Reference proteome</keyword>
<reference evidence="1 2" key="1">
    <citation type="submission" date="2021-06" db="EMBL/GenBank/DDBJ databases">
        <title>Caerostris extrusa draft genome.</title>
        <authorList>
            <person name="Kono N."/>
            <person name="Arakawa K."/>
        </authorList>
    </citation>
    <scope>NUCLEOTIDE SEQUENCE [LARGE SCALE GENOMIC DNA]</scope>
</reference>
<gene>
    <name evidence="1" type="ORF">CEXT_396881</name>
</gene>
<accession>A0AAV4QAW6</accession>
<proteinExistence type="predicted"/>
<protein>
    <submittedName>
        <fullName evidence="1">Uncharacterized protein</fullName>
    </submittedName>
</protein>
<name>A0AAV4QAW6_CAEEX</name>
<dbReference type="EMBL" id="BPLR01005847">
    <property type="protein sequence ID" value="GIY05454.1"/>
    <property type="molecule type" value="Genomic_DNA"/>
</dbReference>
<comment type="caution">
    <text evidence="1">The sequence shown here is derived from an EMBL/GenBank/DDBJ whole genome shotgun (WGS) entry which is preliminary data.</text>
</comment>